<name>A0A1X7ID13_9BURK</name>
<dbReference type="STRING" id="1515439.SAMN06265784_101575"/>
<reference evidence="2" key="1">
    <citation type="submission" date="2017-04" db="EMBL/GenBank/DDBJ databases">
        <authorList>
            <person name="Varghese N."/>
            <person name="Submissions S."/>
        </authorList>
    </citation>
    <scope>NUCLEOTIDE SEQUENCE [LARGE SCALE GENOMIC DNA]</scope>
    <source>
        <strain evidence="2">LMG 29540</strain>
    </source>
</reference>
<protein>
    <submittedName>
        <fullName evidence="1">DNA-directed RNA polymerase specialized sigma subunit, sigma24 family</fullName>
    </submittedName>
</protein>
<sequence>MDHGASTAIGQLLAHRERFHDFFMLLRKGFFRLARRRFPWARDFDIEESLHEALVAVLQQRGNFSVPANELDDHPAFEARLAAYVRAAALNKLTDRMDKLGHEVKTLVRIDQDERPGDLLDALLADAGYVADTPEDHLRHARRLEILGRCLRQLTSLARQTIELALRGHTDVEIQQRTGAGSAVAVRRRVSETKNVLMRCALGVSGGMA</sequence>
<accession>A0A1X7ID13</accession>
<dbReference type="RefSeq" id="WP_085480732.1">
    <property type="nucleotide sequence ID" value="NZ_FXAT01000001.1"/>
</dbReference>
<dbReference type="Proteomes" id="UP000193228">
    <property type="component" value="Unassembled WGS sequence"/>
</dbReference>
<gene>
    <name evidence="1" type="ORF">SAMN06265784_101575</name>
</gene>
<organism evidence="1 2">
    <name type="scientific">Paraburkholderia susongensis</name>
    <dbReference type="NCBI Taxonomy" id="1515439"/>
    <lineage>
        <taxon>Bacteria</taxon>
        <taxon>Pseudomonadati</taxon>
        <taxon>Pseudomonadota</taxon>
        <taxon>Betaproteobacteria</taxon>
        <taxon>Burkholderiales</taxon>
        <taxon>Burkholderiaceae</taxon>
        <taxon>Paraburkholderia</taxon>
    </lineage>
</organism>
<dbReference type="AlphaFoldDB" id="A0A1X7ID13"/>
<dbReference type="OrthoDB" id="9098911at2"/>
<dbReference type="EMBL" id="FXAT01000001">
    <property type="protein sequence ID" value="SMG12538.1"/>
    <property type="molecule type" value="Genomic_DNA"/>
</dbReference>
<proteinExistence type="predicted"/>
<keyword evidence="2" id="KW-1185">Reference proteome</keyword>
<evidence type="ECO:0000313" key="1">
    <source>
        <dbReference type="EMBL" id="SMG12538.1"/>
    </source>
</evidence>
<evidence type="ECO:0000313" key="2">
    <source>
        <dbReference type="Proteomes" id="UP000193228"/>
    </source>
</evidence>
<keyword evidence="1" id="KW-0804">Transcription</keyword>
<dbReference type="GO" id="GO:0000428">
    <property type="term" value="C:DNA-directed RNA polymerase complex"/>
    <property type="evidence" value="ECO:0007669"/>
    <property type="project" value="UniProtKB-KW"/>
</dbReference>
<keyword evidence="1" id="KW-0240">DNA-directed RNA polymerase</keyword>